<dbReference type="Gene3D" id="1.10.10.10">
    <property type="entry name" value="Winged helix-like DNA-binding domain superfamily/Winged helix DNA-binding domain"/>
    <property type="match status" value="1"/>
</dbReference>
<dbReference type="PANTHER" id="PTHR42942:SF1">
    <property type="entry name" value="ALKYLTRANSFERASE-LIKE PROTEIN 1"/>
    <property type="match status" value="1"/>
</dbReference>
<evidence type="ECO:0000259" key="2">
    <source>
        <dbReference type="Pfam" id="PF01035"/>
    </source>
</evidence>
<protein>
    <submittedName>
        <fullName evidence="3">MGMT family protein</fullName>
    </submittedName>
</protein>
<dbReference type="GO" id="GO:0003824">
    <property type="term" value="F:catalytic activity"/>
    <property type="evidence" value="ECO:0007669"/>
    <property type="project" value="InterPro"/>
</dbReference>
<accession>A0A5N1J7J5</accession>
<dbReference type="RefSeq" id="WP_150902618.1">
    <property type="nucleotide sequence ID" value="NZ_VTWT01000002.1"/>
</dbReference>
<sequence>MKEKERNFFKDVYEVVKLIPKGRVTSYGAIAAYLGSKGSARMVGWALIAAHPITDVPAYRVVNRNGLLTGKQHFGAPDAMKNYLEAEGLQVENDRIVDFEKYFWDPAKELI</sequence>
<evidence type="ECO:0000256" key="1">
    <source>
        <dbReference type="ARBA" id="ARBA00022763"/>
    </source>
</evidence>
<feature type="domain" description="Methylated-DNA-[protein]-cysteine S-methyltransferase DNA binding" evidence="2">
    <location>
        <begin position="7"/>
        <end position="88"/>
    </location>
</feature>
<dbReference type="InterPro" id="IPR036388">
    <property type="entry name" value="WH-like_DNA-bd_sf"/>
</dbReference>
<keyword evidence="4" id="KW-1185">Reference proteome</keyword>
<dbReference type="GO" id="GO:0006281">
    <property type="term" value="P:DNA repair"/>
    <property type="evidence" value="ECO:0007669"/>
    <property type="project" value="InterPro"/>
</dbReference>
<dbReference type="AlphaFoldDB" id="A0A5N1J7J5"/>
<keyword evidence="1" id="KW-0227">DNA damage</keyword>
<dbReference type="InterPro" id="IPR036217">
    <property type="entry name" value="MethylDNA_cys_MeTrfase_DNAb"/>
</dbReference>
<dbReference type="InterPro" id="IPR014048">
    <property type="entry name" value="MethylDNA_cys_MeTrfase_DNA-bd"/>
</dbReference>
<dbReference type="Pfam" id="PF01035">
    <property type="entry name" value="DNA_binding_1"/>
    <property type="match status" value="1"/>
</dbReference>
<dbReference type="SUPFAM" id="SSF46767">
    <property type="entry name" value="Methylated DNA-protein cysteine methyltransferase, C-terminal domain"/>
    <property type="match status" value="1"/>
</dbReference>
<dbReference type="CDD" id="cd06445">
    <property type="entry name" value="ATase"/>
    <property type="match status" value="1"/>
</dbReference>
<proteinExistence type="predicted"/>
<dbReference type="InterPro" id="IPR052520">
    <property type="entry name" value="ATL_DNA_repair"/>
</dbReference>
<gene>
    <name evidence="3" type="ORF">F0P94_04495</name>
</gene>
<reference evidence="3 4" key="1">
    <citation type="submission" date="2019-09" db="EMBL/GenBank/DDBJ databases">
        <title>Genome sequence of Adhaeribacter sp. M2.</title>
        <authorList>
            <person name="Srinivasan S."/>
        </authorList>
    </citation>
    <scope>NUCLEOTIDE SEQUENCE [LARGE SCALE GENOMIC DNA]</scope>
    <source>
        <strain evidence="3 4">M2</strain>
    </source>
</reference>
<dbReference type="EMBL" id="VTWT01000002">
    <property type="protein sequence ID" value="KAA9340691.1"/>
    <property type="molecule type" value="Genomic_DNA"/>
</dbReference>
<organism evidence="3 4">
    <name type="scientific">Adhaeribacter soli</name>
    <dbReference type="NCBI Taxonomy" id="2607655"/>
    <lineage>
        <taxon>Bacteria</taxon>
        <taxon>Pseudomonadati</taxon>
        <taxon>Bacteroidota</taxon>
        <taxon>Cytophagia</taxon>
        <taxon>Cytophagales</taxon>
        <taxon>Hymenobacteraceae</taxon>
        <taxon>Adhaeribacter</taxon>
    </lineage>
</organism>
<evidence type="ECO:0000313" key="3">
    <source>
        <dbReference type="EMBL" id="KAA9340691.1"/>
    </source>
</evidence>
<dbReference type="Proteomes" id="UP000326570">
    <property type="component" value="Unassembled WGS sequence"/>
</dbReference>
<name>A0A5N1J7J5_9BACT</name>
<comment type="caution">
    <text evidence="3">The sequence shown here is derived from an EMBL/GenBank/DDBJ whole genome shotgun (WGS) entry which is preliminary data.</text>
</comment>
<dbReference type="PANTHER" id="PTHR42942">
    <property type="entry name" value="6-O-METHYLGUANINE DNA METHYLTRANSFERASE"/>
    <property type="match status" value="1"/>
</dbReference>
<evidence type="ECO:0000313" key="4">
    <source>
        <dbReference type="Proteomes" id="UP000326570"/>
    </source>
</evidence>